<dbReference type="OrthoDB" id="941586at2"/>
<dbReference type="PANTHER" id="PTHR43847:SF1">
    <property type="entry name" value="BLL3993 PROTEIN"/>
    <property type="match status" value="1"/>
</dbReference>
<dbReference type="GO" id="GO:0012505">
    <property type="term" value="C:endomembrane system"/>
    <property type="evidence" value="ECO:0007669"/>
    <property type="project" value="UniProtKB-SubCell"/>
</dbReference>
<feature type="transmembrane region" description="Helical" evidence="5">
    <location>
        <begin position="7"/>
        <end position="26"/>
    </location>
</feature>
<feature type="transmembrane region" description="Helical" evidence="5">
    <location>
        <begin position="32"/>
        <end position="53"/>
    </location>
</feature>
<dbReference type="EMBL" id="CP015208">
    <property type="protein sequence ID" value="AOY55468.1"/>
    <property type="molecule type" value="Genomic_DNA"/>
</dbReference>
<evidence type="ECO:0000256" key="2">
    <source>
        <dbReference type="ARBA" id="ARBA00022692"/>
    </source>
</evidence>
<comment type="subcellular location">
    <subcellularLocation>
        <location evidence="1">Endomembrane system</location>
        <topology evidence="1">Multi-pass membrane protein</topology>
    </subcellularLocation>
</comment>
<evidence type="ECO:0000313" key="6">
    <source>
        <dbReference type="EMBL" id="AOY55468.1"/>
    </source>
</evidence>
<dbReference type="RefSeq" id="WP_070953984.1">
    <property type="nucleotide sequence ID" value="NZ_CP015208.1"/>
</dbReference>
<evidence type="ECO:0000256" key="3">
    <source>
        <dbReference type="ARBA" id="ARBA00022989"/>
    </source>
</evidence>
<dbReference type="PANTHER" id="PTHR43847">
    <property type="entry name" value="BLL3993 PROTEIN"/>
    <property type="match status" value="1"/>
</dbReference>
<sequence>MTEKSRGYVYVAIQFLLIGLIVLIPAEQPAEVFSYVGGVLFIAPGLIILFLALKNLGRSLDANPVPKQDGELIETGMYRYLRHPIYTGLLLATLGTVIQSASWFKFSLWVALLVLLNLKAAFEERLLAAKYPGYRAYQSRTGRFLPRIGK</sequence>
<dbReference type="Pfam" id="PF04191">
    <property type="entry name" value="PEMT"/>
    <property type="match status" value="1"/>
</dbReference>
<evidence type="ECO:0008006" key="8">
    <source>
        <dbReference type="Google" id="ProtNLM"/>
    </source>
</evidence>
<keyword evidence="3 5" id="KW-1133">Transmembrane helix</keyword>
<proteinExistence type="predicted"/>
<reference evidence="6 7" key="1">
    <citation type="journal article" date="2016" name="Biochim. Biophys. Acta">
        <title>Photochemical characterization of actinorhodopsin and its functional existence in the natural host.</title>
        <authorList>
            <person name="Nakamura S."/>
            <person name="Kikukawa T."/>
            <person name="Tamogami J."/>
            <person name="Kamiya M."/>
            <person name="Aizawa T."/>
            <person name="Hahn M.W."/>
            <person name="Ihara K."/>
            <person name="Kamo N."/>
            <person name="Demura M."/>
        </authorList>
    </citation>
    <scope>NUCLEOTIDE SEQUENCE [LARGE SCALE GENOMIC DNA]</scope>
    <source>
        <strain evidence="6 7">MWH-Dar1</strain>
    </source>
</reference>
<dbReference type="InterPro" id="IPR007318">
    <property type="entry name" value="Phopholipid_MeTrfase"/>
</dbReference>
<dbReference type="STRING" id="535712.A4Z71_00110"/>
<evidence type="ECO:0000256" key="4">
    <source>
        <dbReference type="ARBA" id="ARBA00023136"/>
    </source>
</evidence>
<keyword evidence="7" id="KW-1185">Reference proteome</keyword>
<evidence type="ECO:0000313" key="7">
    <source>
        <dbReference type="Proteomes" id="UP000243784"/>
    </source>
</evidence>
<dbReference type="InterPro" id="IPR052527">
    <property type="entry name" value="Metal_cation-efflux_comp"/>
</dbReference>
<dbReference type="KEGG" id="rpla:A4Z71_00110"/>
<dbReference type="Proteomes" id="UP000243784">
    <property type="component" value="Chromosome"/>
</dbReference>
<dbReference type="AlphaFoldDB" id="A0A1D9DXD0"/>
<gene>
    <name evidence="6" type="ORF">A4Z71_00110</name>
</gene>
<dbReference type="Gene3D" id="1.20.120.1630">
    <property type="match status" value="1"/>
</dbReference>
<keyword evidence="2 5" id="KW-0812">Transmembrane</keyword>
<protein>
    <recommendedName>
        <fullName evidence="8">Steroid 5-alpha reductase C-terminal domain-containing protein</fullName>
    </recommendedName>
</protein>
<name>A0A1D9DXD0_9MICO</name>
<organism evidence="6 7">
    <name type="scientific">Candidatus Rhodoluna planktonica</name>
    <dbReference type="NCBI Taxonomy" id="535712"/>
    <lineage>
        <taxon>Bacteria</taxon>
        <taxon>Bacillati</taxon>
        <taxon>Actinomycetota</taxon>
        <taxon>Actinomycetes</taxon>
        <taxon>Micrococcales</taxon>
        <taxon>Microbacteriaceae</taxon>
        <taxon>Luna cluster</taxon>
        <taxon>Luna-1 subcluster</taxon>
        <taxon>Rhodoluna</taxon>
    </lineage>
</organism>
<evidence type="ECO:0000256" key="1">
    <source>
        <dbReference type="ARBA" id="ARBA00004127"/>
    </source>
</evidence>
<feature type="transmembrane region" description="Helical" evidence="5">
    <location>
        <begin position="83"/>
        <end position="100"/>
    </location>
</feature>
<accession>A0A1D9DXD0</accession>
<keyword evidence="4 5" id="KW-0472">Membrane</keyword>
<evidence type="ECO:0000256" key="5">
    <source>
        <dbReference type="SAM" id="Phobius"/>
    </source>
</evidence>